<keyword evidence="1" id="KW-0645">Protease</keyword>
<dbReference type="Gene3D" id="3.30.70.360">
    <property type="match status" value="1"/>
</dbReference>
<sequence>MKFLSSLAIATLIAGVFSAYAQQLSPEKIQALSRQQLPAAWSALHSLLSLPNDAHYPADIERNIQWLDSAFQGHDFQTQRLATQGEIPLLLAEKSFAPNGKTVLIYLQADGQPVDSSQWQQPHPFTPTLKSQAEDGSWKPMDWKALTPEADYEDWRVFARSASDAKGPIVMFLAALDAMQQADFTPNYNLKVIIDFEEELGSPNLPAAVRQHQEALAADMLIIYDGPPHITNEPTLKFGARGIATLTLTVYGPRVPQHSGHYGNYAPNPALRLSQLLASMKDEQGRVTIPGFYDGITLDEETRKILAQVPDDETEIQHKLGIASTDQVGQTYQEALQYPSLNIRGLSSAWVGERVRTIVPGTATAELDIRLVMESDPERLVRLVKEHIEQQGYHLIDHQPTDEERTQYPKLAFFSSEISYPAFRTEFSSEVGQWLDRALTHQFGTPPIKIRTTGGSVPIAPFVNTLNVPAVIVPTVNPDNNQHSPNENIRLGNFQRGIETYLALLAEPL</sequence>
<gene>
    <name evidence="6" type="ORF">K4G66_21230</name>
</gene>
<dbReference type="GO" id="GO:0006508">
    <property type="term" value="P:proteolysis"/>
    <property type="evidence" value="ECO:0007669"/>
    <property type="project" value="UniProtKB-KW"/>
</dbReference>
<dbReference type="SUPFAM" id="SSF53187">
    <property type="entry name" value="Zn-dependent exopeptidases"/>
    <property type="match status" value="1"/>
</dbReference>
<dbReference type="GO" id="GO:0008233">
    <property type="term" value="F:peptidase activity"/>
    <property type="evidence" value="ECO:0007669"/>
    <property type="project" value="UniProtKB-KW"/>
</dbReference>
<feature type="chain" id="PRO_5041439995" evidence="4">
    <location>
        <begin position="22"/>
        <end position="509"/>
    </location>
</feature>
<dbReference type="InterPro" id="IPR011650">
    <property type="entry name" value="Peptidase_M20_dimer"/>
</dbReference>
<dbReference type="Pfam" id="PF01546">
    <property type="entry name" value="Peptidase_M20"/>
    <property type="match status" value="1"/>
</dbReference>
<dbReference type="PANTHER" id="PTHR43270">
    <property type="entry name" value="BETA-ALA-HIS DIPEPTIDASE"/>
    <property type="match status" value="1"/>
</dbReference>
<dbReference type="GO" id="GO:0046872">
    <property type="term" value="F:metal ion binding"/>
    <property type="evidence" value="ECO:0007669"/>
    <property type="project" value="UniProtKB-KW"/>
</dbReference>
<dbReference type="Pfam" id="PF07687">
    <property type="entry name" value="M20_dimer"/>
    <property type="match status" value="1"/>
</dbReference>
<name>A0AA49JCM5_9BACT</name>
<evidence type="ECO:0000256" key="3">
    <source>
        <dbReference type="ARBA" id="ARBA00022801"/>
    </source>
</evidence>
<dbReference type="Gene3D" id="3.40.630.10">
    <property type="entry name" value="Zn peptidases"/>
    <property type="match status" value="1"/>
</dbReference>
<feature type="signal peptide" evidence="4">
    <location>
        <begin position="1"/>
        <end position="21"/>
    </location>
</feature>
<reference evidence="6" key="2">
    <citation type="journal article" date="2024" name="Antonie Van Leeuwenhoek">
        <title>Roseihalotalea indica gen. nov., sp. nov., a halophilic Bacteroidetes from mesopelagic Southwest Indian Ocean with higher carbohydrate metabolic potential.</title>
        <authorList>
            <person name="Chen B."/>
            <person name="Zhang M."/>
            <person name="Lin D."/>
            <person name="Ye J."/>
            <person name="Tang K."/>
        </authorList>
    </citation>
    <scope>NUCLEOTIDE SEQUENCE</scope>
    <source>
        <strain evidence="6">TK19036</strain>
    </source>
</reference>
<protein>
    <submittedName>
        <fullName evidence="6">M20/M25/M40 family metallo-hydrolase</fullName>
    </submittedName>
</protein>
<evidence type="ECO:0000256" key="1">
    <source>
        <dbReference type="ARBA" id="ARBA00022670"/>
    </source>
</evidence>
<dbReference type="InterPro" id="IPR051458">
    <property type="entry name" value="Cyt/Met_Dipeptidase"/>
</dbReference>
<keyword evidence="4" id="KW-0732">Signal</keyword>
<evidence type="ECO:0000259" key="5">
    <source>
        <dbReference type="Pfam" id="PF07687"/>
    </source>
</evidence>
<evidence type="ECO:0000313" key="6">
    <source>
        <dbReference type="EMBL" id="WKN34901.1"/>
    </source>
</evidence>
<dbReference type="AlphaFoldDB" id="A0AA49JCM5"/>
<proteinExistence type="predicted"/>
<accession>A0AA49JCM5</accession>
<dbReference type="PANTHER" id="PTHR43270:SF8">
    <property type="entry name" value="DI- AND TRIPEPTIDASE DUG2-RELATED"/>
    <property type="match status" value="1"/>
</dbReference>
<reference evidence="6" key="1">
    <citation type="journal article" date="2023" name="Comput. Struct. Biotechnol. J.">
        <title>Discovery of a novel marine Bacteroidetes with a rich repertoire of carbohydrate-active enzymes.</title>
        <authorList>
            <person name="Chen B."/>
            <person name="Liu G."/>
            <person name="Chen Q."/>
            <person name="Wang H."/>
            <person name="Liu L."/>
            <person name="Tang K."/>
        </authorList>
    </citation>
    <scope>NUCLEOTIDE SEQUENCE</scope>
    <source>
        <strain evidence="6">TK19036</strain>
    </source>
</reference>
<dbReference type="EMBL" id="CP120682">
    <property type="protein sequence ID" value="WKN34901.1"/>
    <property type="molecule type" value="Genomic_DNA"/>
</dbReference>
<evidence type="ECO:0000256" key="4">
    <source>
        <dbReference type="SAM" id="SignalP"/>
    </source>
</evidence>
<evidence type="ECO:0000256" key="2">
    <source>
        <dbReference type="ARBA" id="ARBA00022723"/>
    </source>
</evidence>
<organism evidence="6">
    <name type="scientific">Roseihalotalea indica</name>
    <dbReference type="NCBI Taxonomy" id="2867963"/>
    <lineage>
        <taxon>Bacteria</taxon>
        <taxon>Pseudomonadati</taxon>
        <taxon>Bacteroidota</taxon>
        <taxon>Cytophagia</taxon>
        <taxon>Cytophagales</taxon>
        <taxon>Catalimonadaceae</taxon>
        <taxon>Roseihalotalea</taxon>
    </lineage>
</organism>
<dbReference type="InterPro" id="IPR002933">
    <property type="entry name" value="Peptidase_M20"/>
</dbReference>
<keyword evidence="3" id="KW-0378">Hydrolase</keyword>
<feature type="domain" description="Peptidase M20 dimerisation" evidence="5">
    <location>
        <begin position="239"/>
        <end position="392"/>
    </location>
</feature>
<keyword evidence="2" id="KW-0479">Metal-binding</keyword>